<dbReference type="PANTHER" id="PTHR43818">
    <property type="entry name" value="BCDNA.GH03377"/>
    <property type="match status" value="1"/>
</dbReference>
<dbReference type="RefSeq" id="WP_345730712.1">
    <property type="nucleotide sequence ID" value="NZ_BAAAYN010000034.1"/>
</dbReference>
<dbReference type="SUPFAM" id="SSF51735">
    <property type="entry name" value="NAD(P)-binding Rossmann-fold domains"/>
    <property type="match status" value="1"/>
</dbReference>
<dbReference type="InterPro" id="IPR000683">
    <property type="entry name" value="Gfo/Idh/MocA-like_OxRdtase_N"/>
</dbReference>
<dbReference type="InterPro" id="IPR055170">
    <property type="entry name" value="GFO_IDH_MocA-like_dom"/>
</dbReference>
<comment type="caution">
    <text evidence="4">The sequence shown here is derived from an EMBL/GenBank/DDBJ whole genome shotgun (WGS) entry which is preliminary data.</text>
</comment>
<proteinExistence type="predicted"/>
<keyword evidence="1" id="KW-0560">Oxidoreductase</keyword>
<dbReference type="Gene3D" id="3.40.50.720">
    <property type="entry name" value="NAD(P)-binding Rossmann-like Domain"/>
    <property type="match status" value="1"/>
</dbReference>
<accession>A0ABP6T423</accession>
<feature type="domain" description="Gfo/Idh/MocA-like oxidoreductase N-terminal" evidence="2">
    <location>
        <begin position="6"/>
        <end position="118"/>
    </location>
</feature>
<evidence type="ECO:0000313" key="5">
    <source>
        <dbReference type="Proteomes" id="UP001501676"/>
    </source>
</evidence>
<keyword evidence="5" id="KW-1185">Reference proteome</keyword>
<dbReference type="InterPro" id="IPR036291">
    <property type="entry name" value="NAD(P)-bd_dom_sf"/>
</dbReference>
<dbReference type="Pfam" id="PF22725">
    <property type="entry name" value="GFO_IDH_MocA_C3"/>
    <property type="match status" value="1"/>
</dbReference>
<protein>
    <submittedName>
        <fullName evidence="4">Gfo/Idh/MocA family oxidoreductase</fullName>
    </submittedName>
</protein>
<reference evidence="5" key="1">
    <citation type="journal article" date="2019" name="Int. J. Syst. Evol. Microbiol.">
        <title>The Global Catalogue of Microorganisms (GCM) 10K type strain sequencing project: providing services to taxonomists for standard genome sequencing and annotation.</title>
        <authorList>
            <consortium name="The Broad Institute Genomics Platform"/>
            <consortium name="The Broad Institute Genome Sequencing Center for Infectious Disease"/>
            <person name="Wu L."/>
            <person name="Ma J."/>
        </authorList>
    </citation>
    <scope>NUCLEOTIDE SEQUENCE [LARGE SCALE GENOMIC DNA]</scope>
    <source>
        <strain evidence="5">JCM 9458</strain>
    </source>
</reference>
<sequence>MTAPARVVLAGAHGHGRVHRENLSRLAGLGVAELVGICDPVPVPEVPWAPRLAELIDRVDPDVVLIATPIHTHVELALTAVRAGRAVLLEKPPAPTFTEFERLCAAVDEARVPCQVGFQSLGSAAVDAVREVVASGRIGTVQGIGGAGTWIRTAAYYARASWAGRRRLGDVPVVDGALTNPFAHLVATALAIADGTVADAEPELFHAYPIEADDTAAIRIHTESGVPITLAVTLCAAEHRTPYLVVHGTRGRVTLYYTEDIVDVDGQRQRYGRVDLLTDLIAHLRDPGRPLRVPLASTRGFMRVLDAVRRAPDPVAIPPGWIRESGTGPDSRRQVVDVDAAVLAAAETRRTFREQGVPWAAA</sequence>
<gene>
    <name evidence="4" type="ORF">GCM10020369_50760</name>
</gene>
<dbReference type="SUPFAM" id="SSF55347">
    <property type="entry name" value="Glyceraldehyde-3-phosphate dehydrogenase-like, C-terminal domain"/>
    <property type="match status" value="1"/>
</dbReference>
<organism evidence="4 5">
    <name type="scientific">Cryptosporangium minutisporangium</name>
    <dbReference type="NCBI Taxonomy" id="113569"/>
    <lineage>
        <taxon>Bacteria</taxon>
        <taxon>Bacillati</taxon>
        <taxon>Actinomycetota</taxon>
        <taxon>Actinomycetes</taxon>
        <taxon>Cryptosporangiales</taxon>
        <taxon>Cryptosporangiaceae</taxon>
        <taxon>Cryptosporangium</taxon>
    </lineage>
</organism>
<dbReference type="Pfam" id="PF01408">
    <property type="entry name" value="GFO_IDH_MocA"/>
    <property type="match status" value="1"/>
</dbReference>
<dbReference type="PANTHER" id="PTHR43818:SF11">
    <property type="entry name" value="BCDNA.GH03377"/>
    <property type="match status" value="1"/>
</dbReference>
<evidence type="ECO:0000313" key="4">
    <source>
        <dbReference type="EMBL" id="GAA3391730.1"/>
    </source>
</evidence>
<dbReference type="EMBL" id="BAAAYN010000034">
    <property type="protein sequence ID" value="GAA3391730.1"/>
    <property type="molecule type" value="Genomic_DNA"/>
</dbReference>
<evidence type="ECO:0000259" key="3">
    <source>
        <dbReference type="Pfam" id="PF22725"/>
    </source>
</evidence>
<feature type="domain" description="GFO/IDH/MocA-like oxidoreductase" evidence="3">
    <location>
        <begin position="128"/>
        <end position="253"/>
    </location>
</feature>
<dbReference type="Gene3D" id="3.30.360.10">
    <property type="entry name" value="Dihydrodipicolinate Reductase, domain 2"/>
    <property type="match status" value="1"/>
</dbReference>
<evidence type="ECO:0000256" key="1">
    <source>
        <dbReference type="ARBA" id="ARBA00023002"/>
    </source>
</evidence>
<name>A0ABP6T423_9ACTN</name>
<dbReference type="Proteomes" id="UP001501676">
    <property type="component" value="Unassembled WGS sequence"/>
</dbReference>
<evidence type="ECO:0000259" key="2">
    <source>
        <dbReference type="Pfam" id="PF01408"/>
    </source>
</evidence>
<dbReference type="InterPro" id="IPR050463">
    <property type="entry name" value="Gfo/Idh/MocA_oxidrdct_glycsds"/>
</dbReference>